<feature type="transmembrane region" description="Helical" evidence="5">
    <location>
        <begin position="903"/>
        <end position="924"/>
    </location>
</feature>
<evidence type="ECO:0000259" key="6">
    <source>
        <dbReference type="Pfam" id="PF01094"/>
    </source>
</evidence>
<sequence>MIEINFYHQSKSLFFWSLFILSSSLEVIIVYPDNRGDTPEKNNSLSEFSLSNKASTDVDWHTCYYSEVKDCLEEFPNAVILLDLSTDYGNQYAISQLCLDNRLIHLSYQLFSKYSIQQSYSISSSLNEQQGALFSLLGYFNWTQGVAFINQKYLEAKKHFLSFSAEFKILSVETMTSFDDLVNREVSRLGATLYYVLLEPSESLFLQKSLQSAKLLIAGNGIILNQESGYGCELEGALIITEMGYENDLSFEEYVQHSIINTIGFISNTTSRGTYDEIRILLDSSMSTPNNKRNFSIVNIQKGKRKIVGSITHDGVIIFNNITFPGNAYSTPKSAKKVLHLSINAGTTNPGAQPSMTQKLGSMGAYACLKRINEGNDILPNFHTELFNFDCGVTIFNAAFAKSCFSHDIDKLGLAHLNSYGSGMAIGTMKTFAQLNISLPCIGSTNGDISLKSSQNYPMYVRTISSVTYIENIVLVKALGWKKAAILYENSSWGIASYSITQNTAKSVGLEIINSEKLRAIPPSLDRNSIKNHTDAFQGVIDSQARLFIMVFQCPMCNYALETFYDLGMRKGDIIIFTVTPDPLTYISINDTSLQKRLEIGHSMIRLITPSWLGDIGQDALKRIWAMYNIAPNTFGCNYYDGAYLVANALDFMINRGQDYTNPYKLMQALRVQRFASCTGYVQIEQNSNDRIFDLYQFEVANVNQAQGTANISLVGTLKPFSTQLLYFEKPLIYPDGTTIKPPDLRVTDGKCPFPENKIQTFAKGRILLFGICFTMALIAGIITFLIRKKWWNERINDLVERQEVSLQDFIVAATIVIEAFQFASMGPDFQALISLLSQLSQAISFDLNDFIEFKNGFFWIIADIVLGSIGLWVILCTVVLLRLHEIYDNIWIFRNLGILSEYLIPILGNLCFIPFISICLEMFQCDQSIGDDFTDSFLAKDCYYFCWKDEHLIYALLSIVALLLYQPLAVFFRPVWQELQLNLHVKALPIYLMVKSIVQMMLITLNKTLKRASDISHGIVFIVIMTAYVWYILKYNAFNYGRFNFWQALSLIVVIWLALLSVILLSAGGNSIVYITILIVGWAMIGLVGILIQKKKYPSLLYKKKPRNESALFSFAFNFSLKSSIYLIDD</sequence>
<proteinExistence type="predicted"/>
<feature type="transmembrane region" description="Helical" evidence="5">
    <location>
        <begin position="12"/>
        <end position="31"/>
    </location>
</feature>
<feature type="transmembrane region" description="Helical" evidence="5">
    <location>
        <begin position="1072"/>
        <end position="1092"/>
    </location>
</feature>
<comment type="subcellular location">
    <subcellularLocation>
        <location evidence="1">Membrane</location>
    </subcellularLocation>
</comment>
<feature type="transmembrane region" description="Helical" evidence="5">
    <location>
        <begin position="1112"/>
        <end position="1129"/>
    </location>
</feature>
<dbReference type="GO" id="GO:0016020">
    <property type="term" value="C:membrane"/>
    <property type="evidence" value="ECO:0007669"/>
    <property type="project" value="UniProtKB-SubCell"/>
</dbReference>
<gene>
    <name evidence="7" type="ORF">BSTOLATCC_MIC22481</name>
</gene>
<feature type="transmembrane region" description="Helical" evidence="5">
    <location>
        <begin position="767"/>
        <end position="787"/>
    </location>
</feature>
<evidence type="ECO:0000256" key="2">
    <source>
        <dbReference type="ARBA" id="ARBA00022692"/>
    </source>
</evidence>
<keyword evidence="3 5" id="KW-1133">Transmembrane helix</keyword>
<feature type="transmembrane region" description="Helical" evidence="5">
    <location>
        <begin position="858"/>
        <end position="882"/>
    </location>
</feature>
<keyword evidence="4 5" id="KW-0472">Membrane</keyword>
<accession>A0AAU9JEG3</accession>
<dbReference type="SUPFAM" id="SSF53822">
    <property type="entry name" value="Periplasmic binding protein-like I"/>
    <property type="match status" value="1"/>
</dbReference>
<feature type="domain" description="Receptor ligand binding region" evidence="6">
    <location>
        <begin position="428"/>
        <end position="696"/>
    </location>
</feature>
<evidence type="ECO:0000256" key="3">
    <source>
        <dbReference type="ARBA" id="ARBA00022989"/>
    </source>
</evidence>
<dbReference type="Gene3D" id="3.40.50.2300">
    <property type="match status" value="2"/>
</dbReference>
<dbReference type="Pfam" id="PF01094">
    <property type="entry name" value="ANF_receptor"/>
    <property type="match status" value="1"/>
</dbReference>
<reference evidence="7" key="1">
    <citation type="submission" date="2021-09" db="EMBL/GenBank/DDBJ databases">
        <authorList>
            <consortium name="AG Swart"/>
            <person name="Singh M."/>
            <person name="Singh A."/>
            <person name="Seah K."/>
            <person name="Emmerich C."/>
        </authorList>
    </citation>
    <scope>NUCLEOTIDE SEQUENCE</scope>
    <source>
        <strain evidence="7">ATCC30299</strain>
    </source>
</reference>
<dbReference type="InterPro" id="IPR001828">
    <property type="entry name" value="ANF_lig-bd_rcpt"/>
</dbReference>
<organism evidence="7 8">
    <name type="scientific">Blepharisma stoltei</name>
    <dbReference type="NCBI Taxonomy" id="1481888"/>
    <lineage>
        <taxon>Eukaryota</taxon>
        <taxon>Sar</taxon>
        <taxon>Alveolata</taxon>
        <taxon>Ciliophora</taxon>
        <taxon>Postciliodesmatophora</taxon>
        <taxon>Heterotrichea</taxon>
        <taxon>Heterotrichida</taxon>
        <taxon>Blepharismidae</taxon>
        <taxon>Blepharisma</taxon>
    </lineage>
</organism>
<feature type="transmembrane region" description="Helical" evidence="5">
    <location>
        <begin position="954"/>
        <end position="977"/>
    </location>
</feature>
<feature type="transmembrane region" description="Helical" evidence="5">
    <location>
        <begin position="989"/>
        <end position="1010"/>
    </location>
</feature>
<evidence type="ECO:0000256" key="1">
    <source>
        <dbReference type="ARBA" id="ARBA00004370"/>
    </source>
</evidence>
<keyword evidence="2 5" id="KW-0812">Transmembrane</keyword>
<dbReference type="InterPro" id="IPR028082">
    <property type="entry name" value="Peripla_BP_I"/>
</dbReference>
<evidence type="ECO:0000256" key="4">
    <source>
        <dbReference type="ARBA" id="ARBA00023136"/>
    </source>
</evidence>
<feature type="transmembrane region" description="Helical" evidence="5">
    <location>
        <begin position="1046"/>
        <end position="1066"/>
    </location>
</feature>
<feature type="transmembrane region" description="Helical" evidence="5">
    <location>
        <begin position="1016"/>
        <end position="1034"/>
    </location>
</feature>
<name>A0AAU9JEG3_9CILI</name>
<evidence type="ECO:0000313" key="8">
    <source>
        <dbReference type="Proteomes" id="UP001162131"/>
    </source>
</evidence>
<protein>
    <recommendedName>
        <fullName evidence="6">Receptor ligand binding region domain-containing protein</fullName>
    </recommendedName>
</protein>
<dbReference type="EMBL" id="CAJZBQ010000021">
    <property type="protein sequence ID" value="CAG9319136.1"/>
    <property type="molecule type" value="Genomic_DNA"/>
</dbReference>
<dbReference type="AlphaFoldDB" id="A0AAU9JEG3"/>
<keyword evidence="8" id="KW-1185">Reference proteome</keyword>
<evidence type="ECO:0000256" key="5">
    <source>
        <dbReference type="SAM" id="Phobius"/>
    </source>
</evidence>
<evidence type="ECO:0000313" key="7">
    <source>
        <dbReference type="EMBL" id="CAG9319136.1"/>
    </source>
</evidence>
<comment type="caution">
    <text evidence="7">The sequence shown here is derived from an EMBL/GenBank/DDBJ whole genome shotgun (WGS) entry which is preliminary data.</text>
</comment>
<feature type="transmembrane region" description="Helical" evidence="5">
    <location>
        <begin position="807"/>
        <end position="825"/>
    </location>
</feature>
<dbReference type="Proteomes" id="UP001162131">
    <property type="component" value="Unassembled WGS sequence"/>
</dbReference>